<evidence type="ECO:0000256" key="2">
    <source>
        <dbReference type="ARBA" id="ARBA00022475"/>
    </source>
</evidence>
<accession>A0A538TLW1</accession>
<dbReference type="Pfam" id="PF02687">
    <property type="entry name" value="FtsX"/>
    <property type="match status" value="1"/>
</dbReference>
<name>A0A538TLW1_UNCEI</name>
<feature type="transmembrane region" description="Helical" evidence="7">
    <location>
        <begin position="320"/>
        <end position="341"/>
    </location>
</feature>
<keyword evidence="3 7" id="KW-0812">Transmembrane</keyword>
<evidence type="ECO:0000256" key="3">
    <source>
        <dbReference type="ARBA" id="ARBA00022692"/>
    </source>
</evidence>
<sequence length="390" mass="40820">MVRFALRTESRLLFAALWRRRTMALLAVVAVAIGAAVTSALLIVSRDVGYQLTGELRALGPNLIVTAADPMGPSPLAGGEGGDARDAGAAATRERYLDEREVRARLAEAGVDGVPVLYALATVRGHPVNVAGTDLDHLRRLHPSWKVAPGPHASLMGIRLMRRLGVEPGEPLTLEYANGGHAKVAVGAVVEAGGAADEAWWIPLADLQALTDLPGRASVAEARVEGVPSAIEHAVGTLERGGDMRAVVLHALSATEADLLDRTRRLMAMVTVAVLFAALLCAFGTLTDLALERRREVALLKALGASRRDLVRMFGVESTAVGLLGGVSGWIAGVVLAQLIGREVFHAGVRVQWSALPLVLALSLLVANAAALGPIRFALGVEPAAVLKGE</sequence>
<dbReference type="GO" id="GO:0005886">
    <property type="term" value="C:plasma membrane"/>
    <property type="evidence" value="ECO:0007669"/>
    <property type="project" value="UniProtKB-SubCell"/>
</dbReference>
<comment type="subcellular location">
    <subcellularLocation>
        <location evidence="1">Cell membrane</location>
        <topology evidence="1">Multi-pass membrane protein</topology>
    </subcellularLocation>
</comment>
<evidence type="ECO:0000313" key="10">
    <source>
        <dbReference type="Proteomes" id="UP000316609"/>
    </source>
</evidence>
<evidence type="ECO:0000256" key="4">
    <source>
        <dbReference type="ARBA" id="ARBA00022989"/>
    </source>
</evidence>
<dbReference type="InterPro" id="IPR050250">
    <property type="entry name" value="Macrolide_Exporter_MacB"/>
</dbReference>
<keyword evidence="4 7" id="KW-1133">Transmembrane helix</keyword>
<evidence type="ECO:0000256" key="1">
    <source>
        <dbReference type="ARBA" id="ARBA00004651"/>
    </source>
</evidence>
<proteinExistence type="inferred from homology"/>
<comment type="caution">
    <text evidence="9">The sequence shown here is derived from an EMBL/GenBank/DDBJ whole genome shotgun (WGS) entry which is preliminary data.</text>
</comment>
<gene>
    <name evidence="9" type="ORF">E6K78_08825</name>
</gene>
<evidence type="ECO:0000313" key="9">
    <source>
        <dbReference type="EMBL" id="TMQ64612.1"/>
    </source>
</evidence>
<feature type="transmembrane region" description="Helical" evidence="7">
    <location>
        <begin position="266"/>
        <end position="291"/>
    </location>
</feature>
<evidence type="ECO:0000256" key="7">
    <source>
        <dbReference type="SAM" id="Phobius"/>
    </source>
</evidence>
<dbReference type="Proteomes" id="UP000316609">
    <property type="component" value="Unassembled WGS sequence"/>
</dbReference>
<feature type="domain" description="ABC3 transporter permease C-terminal" evidence="8">
    <location>
        <begin position="269"/>
        <end position="382"/>
    </location>
</feature>
<dbReference type="InterPro" id="IPR003838">
    <property type="entry name" value="ABC3_permease_C"/>
</dbReference>
<dbReference type="GO" id="GO:0022857">
    <property type="term" value="F:transmembrane transporter activity"/>
    <property type="evidence" value="ECO:0007669"/>
    <property type="project" value="TreeGrafter"/>
</dbReference>
<keyword evidence="2" id="KW-1003">Cell membrane</keyword>
<dbReference type="EMBL" id="VBOY01000082">
    <property type="protein sequence ID" value="TMQ64612.1"/>
    <property type="molecule type" value="Genomic_DNA"/>
</dbReference>
<dbReference type="AlphaFoldDB" id="A0A538TLW1"/>
<feature type="transmembrane region" description="Helical" evidence="7">
    <location>
        <begin position="353"/>
        <end position="372"/>
    </location>
</feature>
<protein>
    <submittedName>
        <fullName evidence="9">FtsX-like permease family protein</fullName>
    </submittedName>
</protein>
<evidence type="ECO:0000256" key="6">
    <source>
        <dbReference type="ARBA" id="ARBA00038076"/>
    </source>
</evidence>
<evidence type="ECO:0000259" key="8">
    <source>
        <dbReference type="Pfam" id="PF02687"/>
    </source>
</evidence>
<keyword evidence="5 7" id="KW-0472">Membrane</keyword>
<comment type="similarity">
    <text evidence="6">Belongs to the ABC-4 integral membrane protein family.</text>
</comment>
<evidence type="ECO:0000256" key="5">
    <source>
        <dbReference type="ARBA" id="ARBA00023136"/>
    </source>
</evidence>
<organism evidence="9 10">
    <name type="scientific">Eiseniibacteriota bacterium</name>
    <dbReference type="NCBI Taxonomy" id="2212470"/>
    <lineage>
        <taxon>Bacteria</taxon>
        <taxon>Candidatus Eiseniibacteriota</taxon>
    </lineage>
</organism>
<reference evidence="9 10" key="1">
    <citation type="journal article" date="2019" name="Nat. Microbiol.">
        <title>Mediterranean grassland soil C-N compound turnover is dependent on rainfall and depth, and is mediated by genomically divergent microorganisms.</title>
        <authorList>
            <person name="Diamond S."/>
            <person name="Andeer P.F."/>
            <person name="Li Z."/>
            <person name="Crits-Christoph A."/>
            <person name="Burstein D."/>
            <person name="Anantharaman K."/>
            <person name="Lane K.R."/>
            <person name="Thomas B.C."/>
            <person name="Pan C."/>
            <person name="Northen T.R."/>
            <person name="Banfield J.F."/>
        </authorList>
    </citation>
    <scope>NUCLEOTIDE SEQUENCE [LARGE SCALE GENOMIC DNA]</scope>
    <source>
        <strain evidence="9">WS_8</strain>
    </source>
</reference>
<dbReference type="PANTHER" id="PTHR30572:SF4">
    <property type="entry name" value="ABC TRANSPORTER PERMEASE YTRF"/>
    <property type="match status" value="1"/>
</dbReference>
<dbReference type="PANTHER" id="PTHR30572">
    <property type="entry name" value="MEMBRANE COMPONENT OF TRANSPORTER-RELATED"/>
    <property type="match status" value="1"/>
</dbReference>